<dbReference type="AlphaFoldDB" id="A0A3B1KCT8"/>
<keyword evidence="5" id="KW-1185">Reference proteome</keyword>
<feature type="domain" description="OCIA" evidence="3">
    <location>
        <begin position="43"/>
        <end position="127"/>
    </location>
</feature>
<feature type="region of interest" description="Disordered" evidence="1">
    <location>
        <begin position="1"/>
        <end position="34"/>
    </location>
</feature>
<evidence type="ECO:0000313" key="4">
    <source>
        <dbReference type="Ensembl" id="ENSAMXP00000051726.1"/>
    </source>
</evidence>
<organism evidence="4 5">
    <name type="scientific">Astyanax mexicanus</name>
    <name type="common">Blind cave fish</name>
    <name type="synonym">Astyanax fasciatus mexicanus</name>
    <dbReference type="NCBI Taxonomy" id="7994"/>
    <lineage>
        <taxon>Eukaryota</taxon>
        <taxon>Metazoa</taxon>
        <taxon>Chordata</taxon>
        <taxon>Craniata</taxon>
        <taxon>Vertebrata</taxon>
        <taxon>Euteleostomi</taxon>
        <taxon>Actinopterygii</taxon>
        <taxon>Neopterygii</taxon>
        <taxon>Teleostei</taxon>
        <taxon>Ostariophysi</taxon>
        <taxon>Characiformes</taxon>
        <taxon>Characoidei</taxon>
        <taxon>Acestrorhamphidae</taxon>
        <taxon>Acestrorhamphinae</taxon>
        <taxon>Astyanax</taxon>
    </lineage>
</organism>
<sequence length="189" mass="21113">MNPSSSSDHRGSESPGETPVFLSEREPGSTGAQRLPCGVEWRTYTPTEEENKIFRECGSESFFSRSLPMALLGLIIIPIIFPKGSRFASSRVGLVPEIMLFGAVSYIVGQYSYLNACKEKFMNLRDSPIGKSLRQPHTFLLGQSVLNKNEPQPESVFQSNTRTKSQNTQSSDRPPSKVKKNKYGDSWEE</sequence>
<dbReference type="InParanoid" id="A0A3B1KCT8"/>
<name>A0A3B1KCT8_ASTMX</name>
<keyword evidence="2" id="KW-1133">Transmembrane helix</keyword>
<reference evidence="4" key="3">
    <citation type="submission" date="2025-08" db="UniProtKB">
        <authorList>
            <consortium name="Ensembl"/>
        </authorList>
    </citation>
    <scope>IDENTIFICATION</scope>
</reference>
<reference evidence="5" key="2">
    <citation type="journal article" date="2014" name="Nat. Commun.">
        <title>The cavefish genome reveals candidate genes for eye loss.</title>
        <authorList>
            <person name="McGaugh S.E."/>
            <person name="Gross J.B."/>
            <person name="Aken B."/>
            <person name="Blin M."/>
            <person name="Borowsky R."/>
            <person name="Chalopin D."/>
            <person name="Hinaux H."/>
            <person name="Jeffery W.R."/>
            <person name="Keene A."/>
            <person name="Ma L."/>
            <person name="Minx P."/>
            <person name="Murphy D."/>
            <person name="O'Quin K.E."/>
            <person name="Retaux S."/>
            <person name="Rohner N."/>
            <person name="Searle S.M."/>
            <person name="Stahl B.A."/>
            <person name="Tabin C."/>
            <person name="Volff J.N."/>
            <person name="Yoshizawa M."/>
            <person name="Warren W.C."/>
        </authorList>
    </citation>
    <scope>NUCLEOTIDE SEQUENCE [LARGE SCALE GENOMIC DNA]</scope>
    <source>
        <strain evidence="5">female</strain>
    </source>
</reference>
<reference evidence="5" key="1">
    <citation type="submission" date="2013-03" db="EMBL/GenBank/DDBJ databases">
        <authorList>
            <person name="Jeffery W."/>
            <person name="Warren W."/>
            <person name="Wilson R.K."/>
        </authorList>
    </citation>
    <scope>NUCLEOTIDE SEQUENCE</scope>
    <source>
        <strain evidence="5">female</strain>
    </source>
</reference>
<feature type="compositionally biased region" description="Polar residues" evidence="1">
    <location>
        <begin position="149"/>
        <end position="173"/>
    </location>
</feature>
<dbReference type="Bgee" id="ENSAMXG00000041153">
    <property type="expression patterns" value="Expressed in testis and 13 other cell types or tissues"/>
</dbReference>
<dbReference type="Proteomes" id="UP000018467">
    <property type="component" value="Unassembled WGS sequence"/>
</dbReference>
<accession>A0A3B1KCT8</accession>
<feature type="transmembrane region" description="Helical" evidence="2">
    <location>
        <begin position="62"/>
        <end position="81"/>
    </location>
</feature>
<proteinExistence type="predicted"/>
<keyword evidence="2" id="KW-0472">Membrane</keyword>
<feature type="region of interest" description="Disordered" evidence="1">
    <location>
        <begin position="149"/>
        <end position="189"/>
    </location>
</feature>
<dbReference type="InterPro" id="IPR009764">
    <property type="entry name" value="OCIA_dom"/>
</dbReference>
<evidence type="ECO:0000256" key="1">
    <source>
        <dbReference type="SAM" id="MobiDB-lite"/>
    </source>
</evidence>
<dbReference type="STRING" id="7994.ENSAMXP00000051726"/>
<evidence type="ECO:0000313" key="5">
    <source>
        <dbReference type="Proteomes" id="UP000018467"/>
    </source>
</evidence>
<protein>
    <submittedName>
        <fullName evidence="4">OCIA domain-containing protein 1-like</fullName>
    </submittedName>
</protein>
<reference evidence="4" key="4">
    <citation type="submission" date="2025-09" db="UniProtKB">
        <authorList>
            <consortium name="Ensembl"/>
        </authorList>
    </citation>
    <scope>IDENTIFICATION</scope>
</reference>
<dbReference type="InterPro" id="IPR040187">
    <property type="entry name" value="OCAD1/2"/>
</dbReference>
<evidence type="ECO:0000256" key="2">
    <source>
        <dbReference type="SAM" id="Phobius"/>
    </source>
</evidence>
<dbReference type="PANTHER" id="PTHR13336">
    <property type="entry name" value="OVARIAN CARCINOMA IMMUNOREACTIVE ANTIGEN"/>
    <property type="match status" value="1"/>
</dbReference>
<dbReference type="Pfam" id="PF07051">
    <property type="entry name" value="OCIA"/>
    <property type="match status" value="1"/>
</dbReference>
<keyword evidence="2" id="KW-0812">Transmembrane</keyword>
<feature type="transmembrane region" description="Helical" evidence="2">
    <location>
        <begin position="93"/>
        <end position="114"/>
    </location>
</feature>
<dbReference type="PANTHER" id="PTHR13336:SF3">
    <property type="entry name" value="OCIA DOMAIN-CONTAINING PROTEIN 1"/>
    <property type="match status" value="1"/>
</dbReference>
<dbReference type="GO" id="GO:0005768">
    <property type="term" value="C:endosome"/>
    <property type="evidence" value="ECO:0007669"/>
    <property type="project" value="TreeGrafter"/>
</dbReference>
<evidence type="ECO:0000259" key="3">
    <source>
        <dbReference type="Pfam" id="PF07051"/>
    </source>
</evidence>
<dbReference type="Ensembl" id="ENSAMXT00000036506.1">
    <property type="protein sequence ID" value="ENSAMXP00000051726.1"/>
    <property type="gene ID" value="ENSAMXG00000041153.1"/>
</dbReference>